<reference evidence="2 3" key="1">
    <citation type="submission" date="2017-03" db="EMBL/GenBank/DDBJ databases">
        <title>Whole genome sequences of fourteen strains of Bradyrhizobium canariense and one strain of Bradyrhizobium japonicum isolated from Lupinus (Papilionoideae: Genisteae) species in Algeria.</title>
        <authorList>
            <person name="Crovadore J."/>
            <person name="Chekireb D."/>
            <person name="Brachmann A."/>
            <person name="Chablais R."/>
            <person name="Cochard B."/>
            <person name="Lefort F."/>
        </authorList>
    </citation>
    <scope>NUCLEOTIDE SEQUENCE [LARGE SCALE GENOMIC DNA]</scope>
    <source>
        <strain evidence="2 3">UBMA195</strain>
    </source>
</reference>
<gene>
    <name evidence="2" type="ORF">BSZ18_32700</name>
</gene>
<keyword evidence="1" id="KW-0732">Signal</keyword>
<evidence type="ECO:0000256" key="1">
    <source>
        <dbReference type="SAM" id="SignalP"/>
    </source>
</evidence>
<sequence>MKRSITLSALLAAGYVTASSERASAVVYCQYISYPAGCIVRPGVVLRPRPVARAVVTPGIGAAGVGVRPGIPMNRGGPVNRVGRR</sequence>
<name>A0A1X3GED6_9BRAD</name>
<feature type="chain" id="PRO_5011905966" description="Porin" evidence="1">
    <location>
        <begin position="19"/>
        <end position="85"/>
    </location>
</feature>
<feature type="signal peptide" evidence="1">
    <location>
        <begin position="1"/>
        <end position="18"/>
    </location>
</feature>
<evidence type="ECO:0000313" key="2">
    <source>
        <dbReference type="EMBL" id="OSJ03470.1"/>
    </source>
</evidence>
<comment type="caution">
    <text evidence="2">The sequence shown here is derived from an EMBL/GenBank/DDBJ whole genome shotgun (WGS) entry which is preliminary data.</text>
</comment>
<dbReference type="EMBL" id="NAFI01000187">
    <property type="protein sequence ID" value="OSJ03470.1"/>
    <property type="molecule type" value="Genomic_DNA"/>
</dbReference>
<proteinExistence type="predicted"/>
<protein>
    <recommendedName>
        <fullName evidence="4">Porin</fullName>
    </recommendedName>
</protein>
<organism evidence="2 3">
    <name type="scientific">Bradyrhizobium canariense</name>
    <dbReference type="NCBI Taxonomy" id="255045"/>
    <lineage>
        <taxon>Bacteria</taxon>
        <taxon>Pseudomonadati</taxon>
        <taxon>Pseudomonadota</taxon>
        <taxon>Alphaproteobacteria</taxon>
        <taxon>Hyphomicrobiales</taxon>
        <taxon>Nitrobacteraceae</taxon>
        <taxon>Bradyrhizobium</taxon>
    </lineage>
</organism>
<dbReference type="AlphaFoldDB" id="A0A1X3GED6"/>
<evidence type="ECO:0000313" key="3">
    <source>
        <dbReference type="Proteomes" id="UP000193553"/>
    </source>
</evidence>
<evidence type="ECO:0008006" key="4">
    <source>
        <dbReference type="Google" id="ProtNLM"/>
    </source>
</evidence>
<dbReference type="RefSeq" id="WP_085361880.1">
    <property type="nucleotide sequence ID" value="NZ_NAFD01000192.1"/>
</dbReference>
<dbReference type="Proteomes" id="UP000193553">
    <property type="component" value="Unassembled WGS sequence"/>
</dbReference>
<accession>A0A1X3GED6</accession>